<proteinExistence type="predicted"/>
<protein>
    <recommendedName>
        <fullName evidence="4">17 kDa surface antigen</fullName>
    </recommendedName>
</protein>
<reference evidence="2 3" key="1">
    <citation type="submission" date="2017-03" db="EMBL/GenBank/DDBJ databases">
        <authorList>
            <person name="Afonso C.L."/>
            <person name="Miller P.J."/>
            <person name="Scott M.A."/>
            <person name="Spackman E."/>
            <person name="Goraichik I."/>
            <person name="Dimitrov K.M."/>
            <person name="Suarez D.L."/>
            <person name="Swayne D.E."/>
        </authorList>
    </citation>
    <scope>NUCLEOTIDE SEQUENCE [LARGE SCALE GENOMIC DNA]</scope>
    <source>
        <strain evidence="2 3">CECT 8110</strain>
    </source>
</reference>
<evidence type="ECO:0000313" key="2">
    <source>
        <dbReference type="EMBL" id="SLN18301.1"/>
    </source>
</evidence>
<gene>
    <name evidence="2" type="ORF">ROH8110_00549</name>
</gene>
<dbReference type="Proteomes" id="UP000193207">
    <property type="component" value="Unassembled WGS sequence"/>
</dbReference>
<keyword evidence="3" id="KW-1185">Reference proteome</keyword>
<name>A0A1X6YDX2_9RHOB</name>
<accession>A0A1X6YDX2</accession>
<evidence type="ECO:0000256" key="1">
    <source>
        <dbReference type="SAM" id="SignalP"/>
    </source>
</evidence>
<dbReference type="AlphaFoldDB" id="A0A1X6YDX2"/>
<dbReference type="EMBL" id="FWFU01000001">
    <property type="protein sequence ID" value="SLN18301.1"/>
    <property type="molecule type" value="Genomic_DNA"/>
</dbReference>
<evidence type="ECO:0008006" key="4">
    <source>
        <dbReference type="Google" id="ProtNLM"/>
    </source>
</evidence>
<dbReference type="PROSITE" id="PS51257">
    <property type="entry name" value="PROKAR_LIPOPROTEIN"/>
    <property type="match status" value="1"/>
</dbReference>
<dbReference type="RefSeq" id="WP_085816231.1">
    <property type="nucleotide sequence ID" value="NZ_FWFU01000001.1"/>
</dbReference>
<evidence type="ECO:0000313" key="3">
    <source>
        <dbReference type="Proteomes" id="UP000193207"/>
    </source>
</evidence>
<organism evidence="2 3">
    <name type="scientific">Roseovarius halotolerans</name>
    <dbReference type="NCBI Taxonomy" id="505353"/>
    <lineage>
        <taxon>Bacteria</taxon>
        <taxon>Pseudomonadati</taxon>
        <taxon>Pseudomonadota</taxon>
        <taxon>Alphaproteobacteria</taxon>
        <taxon>Rhodobacterales</taxon>
        <taxon>Roseobacteraceae</taxon>
        <taxon>Roseovarius</taxon>
    </lineage>
</organism>
<feature type="chain" id="PRO_5012665519" description="17 kDa surface antigen" evidence="1">
    <location>
        <begin position="23"/>
        <end position="90"/>
    </location>
</feature>
<sequence length="90" mass="9053">MQKTLIATAFAASLALTGCMTAEQERQAAGAAIGGSLGLITAKALGANDNWTVVSTLAGAGAGVLVARNRNNNTCAYSRGDGTYYRAACP</sequence>
<keyword evidence="1" id="KW-0732">Signal</keyword>
<feature type="signal peptide" evidence="1">
    <location>
        <begin position="1"/>
        <end position="22"/>
    </location>
</feature>